<reference evidence="2" key="1">
    <citation type="submission" date="2017-11" db="EMBL/GenBank/DDBJ databases">
        <title>Three new genomes from thermophilic consortium.</title>
        <authorList>
            <person name="Quaggio R."/>
            <person name="Amgarten D."/>
            <person name="Setubal J.C."/>
        </authorList>
    </citation>
    <scope>NUCLEOTIDE SEQUENCE</scope>
    <source>
        <strain evidence="2">ZCTH01-B2</strain>
    </source>
</reference>
<protein>
    <submittedName>
        <fullName evidence="2">Uncharacterized protein</fullName>
    </submittedName>
</protein>
<feature type="compositionally biased region" description="Basic residues" evidence="1">
    <location>
        <begin position="72"/>
        <end position="81"/>
    </location>
</feature>
<feature type="region of interest" description="Disordered" evidence="1">
    <location>
        <begin position="57"/>
        <end position="81"/>
    </location>
</feature>
<gene>
    <name evidence="2" type="ORF">CWE10_06125</name>
</gene>
<name>A0A953I878_SYMTR</name>
<feature type="compositionally biased region" description="Low complexity" evidence="1">
    <location>
        <begin position="60"/>
        <end position="70"/>
    </location>
</feature>
<evidence type="ECO:0000313" key="3">
    <source>
        <dbReference type="Proteomes" id="UP000732377"/>
    </source>
</evidence>
<comment type="caution">
    <text evidence="2">The sequence shown here is derived from an EMBL/GenBank/DDBJ whole genome shotgun (WGS) entry which is preliminary data.</text>
</comment>
<dbReference type="EMBL" id="PIUK01000040">
    <property type="protein sequence ID" value="MBY6275789.1"/>
    <property type="molecule type" value="Genomic_DNA"/>
</dbReference>
<sequence>MSLRREGRCQGATPRGPLPPPRRRRRSPCRPNWPRWTRTWVPTGIRPWRRPAIRWRRPSRSCPSRSAPQRWKTPRARWRST</sequence>
<evidence type="ECO:0000313" key="2">
    <source>
        <dbReference type="EMBL" id="MBY6275789.1"/>
    </source>
</evidence>
<accession>A0A953I878</accession>
<proteinExistence type="predicted"/>
<dbReference type="AlphaFoldDB" id="A0A953I878"/>
<dbReference type="Proteomes" id="UP000732377">
    <property type="component" value="Unassembled WGS sequence"/>
</dbReference>
<organism evidence="2 3">
    <name type="scientific">Symbiobacterium thermophilum</name>
    <dbReference type="NCBI Taxonomy" id="2734"/>
    <lineage>
        <taxon>Bacteria</taxon>
        <taxon>Bacillati</taxon>
        <taxon>Bacillota</taxon>
        <taxon>Clostridia</taxon>
        <taxon>Eubacteriales</taxon>
        <taxon>Symbiobacteriaceae</taxon>
        <taxon>Symbiobacterium</taxon>
    </lineage>
</organism>
<evidence type="ECO:0000256" key="1">
    <source>
        <dbReference type="SAM" id="MobiDB-lite"/>
    </source>
</evidence>
<feature type="region of interest" description="Disordered" evidence="1">
    <location>
        <begin position="1"/>
        <end position="30"/>
    </location>
</feature>